<accession>A0ACC1AIP1</accession>
<sequence>MPSNTIVSCLLQLLAIYEHRIAVEGFIWGINSFDQWGVELGKSLATQVRKQLHASRTKGEPVEGFNFSTKTLLTRYLEASSDIPADPPTLLPRI</sequence>
<dbReference type="Proteomes" id="UP001164250">
    <property type="component" value="Chromosome 10"/>
</dbReference>
<organism evidence="1 2">
    <name type="scientific">Pistacia atlantica</name>
    <dbReference type="NCBI Taxonomy" id="434234"/>
    <lineage>
        <taxon>Eukaryota</taxon>
        <taxon>Viridiplantae</taxon>
        <taxon>Streptophyta</taxon>
        <taxon>Embryophyta</taxon>
        <taxon>Tracheophyta</taxon>
        <taxon>Spermatophyta</taxon>
        <taxon>Magnoliopsida</taxon>
        <taxon>eudicotyledons</taxon>
        <taxon>Gunneridae</taxon>
        <taxon>Pentapetalae</taxon>
        <taxon>rosids</taxon>
        <taxon>malvids</taxon>
        <taxon>Sapindales</taxon>
        <taxon>Anacardiaceae</taxon>
        <taxon>Pistacia</taxon>
    </lineage>
</organism>
<name>A0ACC1AIP1_9ROSI</name>
<gene>
    <name evidence="1" type="ORF">Patl1_09126</name>
</gene>
<proteinExistence type="predicted"/>
<protein>
    <submittedName>
        <fullName evidence="1">Uncharacterized protein</fullName>
    </submittedName>
</protein>
<reference evidence="2" key="1">
    <citation type="journal article" date="2023" name="G3 (Bethesda)">
        <title>Genome assembly and association tests identify interacting loci associated with vigor, precocity, and sex in interspecific pistachio rootstocks.</title>
        <authorList>
            <person name="Palmer W."/>
            <person name="Jacygrad E."/>
            <person name="Sagayaradj S."/>
            <person name="Cavanaugh K."/>
            <person name="Han R."/>
            <person name="Bertier L."/>
            <person name="Beede B."/>
            <person name="Kafkas S."/>
            <person name="Golino D."/>
            <person name="Preece J."/>
            <person name="Michelmore R."/>
        </authorList>
    </citation>
    <scope>NUCLEOTIDE SEQUENCE [LARGE SCALE GENOMIC DNA]</scope>
</reference>
<keyword evidence="2" id="KW-1185">Reference proteome</keyword>
<dbReference type="EMBL" id="CM047906">
    <property type="protein sequence ID" value="KAJ0086532.1"/>
    <property type="molecule type" value="Genomic_DNA"/>
</dbReference>
<evidence type="ECO:0000313" key="2">
    <source>
        <dbReference type="Proteomes" id="UP001164250"/>
    </source>
</evidence>
<comment type="caution">
    <text evidence="1">The sequence shown here is derived from an EMBL/GenBank/DDBJ whole genome shotgun (WGS) entry which is preliminary data.</text>
</comment>
<evidence type="ECO:0000313" key="1">
    <source>
        <dbReference type="EMBL" id="KAJ0086532.1"/>
    </source>
</evidence>